<dbReference type="STRING" id="985665.HPL003_06445"/>
<proteinExistence type="predicted"/>
<reference key="2">
    <citation type="submission" date="2011-11" db="EMBL/GenBank/DDBJ databases">
        <authorList>
            <person name="Shin S.H."/>
            <person name="Kim S."/>
            <person name="Kim J.Y."/>
        </authorList>
    </citation>
    <scope>NUCLEOTIDE SEQUENCE</scope>
    <source>
        <strain>HPL-003</strain>
    </source>
</reference>
<dbReference type="Proteomes" id="UP000005876">
    <property type="component" value="Chromosome"/>
</dbReference>
<dbReference type="HOGENOM" id="CLU_2288784_0_0_9"/>
<dbReference type="EMBL" id="CP003107">
    <property type="protein sequence ID" value="AET58052.1"/>
    <property type="molecule type" value="Genomic_DNA"/>
</dbReference>
<protein>
    <submittedName>
        <fullName evidence="1">Uncharacterized protein</fullName>
    </submittedName>
</protein>
<name>G7W1P8_PAETH</name>
<evidence type="ECO:0000313" key="2">
    <source>
        <dbReference type="Proteomes" id="UP000005876"/>
    </source>
</evidence>
<organism evidence="1 2">
    <name type="scientific">Paenibacillus terrae (strain HPL-003)</name>
    <dbReference type="NCBI Taxonomy" id="985665"/>
    <lineage>
        <taxon>Bacteria</taxon>
        <taxon>Bacillati</taxon>
        <taxon>Bacillota</taxon>
        <taxon>Bacilli</taxon>
        <taxon>Bacillales</taxon>
        <taxon>Paenibacillaceae</taxon>
        <taxon>Paenibacillus</taxon>
    </lineage>
</organism>
<dbReference type="KEGG" id="pta:HPL003_06445"/>
<sequence>MLNKRTMALSSAYIVGKSKYSIDEVKELFLAKVPGCSGYDQQPVQIRFEWLKRFAGSFFPGKALYIFPSRTQAFSSSRHVKINISLFKAFMPIFDLLIFLK</sequence>
<evidence type="ECO:0000313" key="1">
    <source>
        <dbReference type="EMBL" id="AET58052.1"/>
    </source>
</evidence>
<reference evidence="1 2" key="3">
    <citation type="journal article" date="2012" name="J. Bacteriol.">
        <title>Genome Sequence of Paenibacillus terrae HPL-003, a Xylanase-Producing Bacterium Isolated from Soil Found in Forest Residue.</title>
        <authorList>
            <person name="Shin S.H."/>
            <person name="Kim S."/>
            <person name="Kim J.Y."/>
            <person name="Song H.Y."/>
            <person name="Cho S.J."/>
            <person name="Kim D.R."/>
            <person name="Lee K.I."/>
            <person name="Lim H.K."/>
            <person name="Park N.J."/>
            <person name="Hwang I.T."/>
            <person name="Yang K.S."/>
        </authorList>
    </citation>
    <scope>NUCLEOTIDE SEQUENCE [LARGE SCALE GENOMIC DNA]</scope>
    <source>
        <strain evidence="1 2">HPL-003</strain>
    </source>
</reference>
<accession>G7W1P8</accession>
<reference evidence="2" key="1">
    <citation type="submission" date="2011-11" db="EMBL/GenBank/DDBJ databases">
        <title>Complete sequence of Paenibacillus terrae HPL-003.</title>
        <authorList>
            <person name="Shin S.H."/>
            <person name="Kim S."/>
            <person name="Kim J.Y."/>
        </authorList>
    </citation>
    <scope>NUCLEOTIDE SEQUENCE [LARGE SCALE GENOMIC DNA]</scope>
    <source>
        <strain evidence="2">HPL-003</strain>
    </source>
</reference>
<gene>
    <name evidence="1" type="ordered locus">HPL003_06445</name>
</gene>
<dbReference type="AlphaFoldDB" id="G7W1P8"/>